<proteinExistence type="predicted"/>
<dbReference type="Proteomes" id="UP000054477">
    <property type="component" value="Unassembled WGS sequence"/>
</dbReference>
<organism evidence="1 2">
    <name type="scientific">Laccaria amethystina LaAM-08-1</name>
    <dbReference type="NCBI Taxonomy" id="1095629"/>
    <lineage>
        <taxon>Eukaryota</taxon>
        <taxon>Fungi</taxon>
        <taxon>Dikarya</taxon>
        <taxon>Basidiomycota</taxon>
        <taxon>Agaricomycotina</taxon>
        <taxon>Agaricomycetes</taxon>
        <taxon>Agaricomycetidae</taxon>
        <taxon>Agaricales</taxon>
        <taxon>Agaricineae</taxon>
        <taxon>Hydnangiaceae</taxon>
        <taxon>Laccaria</taxon>
    </lineage>
</organism>
<evidence type="ECO:0000313" key="1">
    <source>
        <dbReference type="EMBL" id="KIJ99455.1"/>
    </source>
</evidence>
<reference evidence="2" key="2">
    <citation type="submission" date="2015-01" db="EMBL/GenBank/DDBJ databases">
        <title>Evolutionary Origins and Diversification of the Mycorrhizal Mutualists.</title>
        <authorList>
            <consortium name="DOE Joint Genome Institute"/>
            <consortium name="Mycorrhizal Genomics Consortium"/>
            <person name="Kohler A."/>
            <person name="Kuo A."/>
            <person name="Nagy L.G."/>
            <person name="Floudas D."/>
            <person name="Copeland A."/>
            <person name="Barry K.W."/>
            <person name="Cichocki N."/>
            <person name="Veneault-Fourrey C."/>
            <person name="LaButti K."/>
            <person name="Lindquist E.A."/>
            <person name="Lipzen A."/>
            <person name="Lundell T."/>
            <person name="Morin E."/>
            <person name="Murat C."/>
            <person name="Riley R."/>
            <person name="Ohm R."/>
            <person name="Sun H."/>
            <person name="Tunlid A."/>
            <person name="Henrissat B."/>
            <person name="Grigoriev I.V."/>
            <person name="Hibbett D.S."/>
            <person name="Martin F."/>
        </authorList>
    </citation>
    <scope>NUCLEOTIDE SEQUENCE [LARGE SCALE GENOMIC DNA]</scope>
    <source>
        <strain evidence="2">LaAM-08-1</strain>
    </source>
</reference>
<evidence type="ECO:0000313" key="2">
    <source>
        <dbReference type="Proteomes" id="UP000054477"/>
    </source>
</evidence>
<sequence>SKAPKESDILPGNVTVNNNIKKLWAWWECNITNCPSEHCFIPSDGPHFMLGHEHFEKWAAALLKGKVYATLEMPANIALFDTVNAENLAKKSLLLQAHINTKARENGPAALIVNVVLPNDIFGMYCAAAPISMPTAGPAIAPTHPHPPTTSNLISSYLHPGPHIQINKFCKLYHLRENIV</sequence>
<accession>A0A0C9X335</accession>
<dbReference type="EMBL" id="KN838647">
    <property type="protein sequence ID" value="KIJ99455.1"/>
    <property type="molecule type" value="Genomic_DNA"/>
</dbReference>
<gene>
    <name evidence="1" type="ORF">K443DRAFT_102278</name>
</gene>
<feature type="non-terminal residue" evidence="1">
    <location>
        <position position="180"/>
    </location>
</feature>
<keyword evidence="2" id="KW-1185">Reference proteome</keyword>
<protein>
    <submittedName>
        <fullName evidence="1">Uncharacterized protein</fullName>
    </submittedName>
</protein>
<name>A0A0C9X335_9AGAR</name>
<dbReference type="HOGENOM" id="CLU_1444257_0_0_1"/>
<reference evidence="1 2" key="1">
    <citation type="submission" date="2014-04" db="EMBL/GenBank/DDBJ databases">
        <authorList>
            <consortium name="DOE Joint Genome Institute"/>
            <person name="Kuo A."/>
            <person name="Kohler A."/>
            <person name="Nagy L.G."/>
            <person name="Floudas D."/>
            <person name="Copeland A."/>
            <person name="Barry K.W."/>
            <person name="Cichocki N."/>
            <person name="Veneault-Fourrey C."/>
            <person name="LaButti K."/>
            <person name="Lindquist E.A."/>
            <person name="Lipzen A."/>
            <person name="Lundell T."/>
            <person name="Morin E."/>
            <person name="Murat C."/>
            <person name="Sun H."/>
            <person name="Tunlid A."/>
            <person name="Henrissat B."/>
            <person name="Grigoriev I.V."/>
            <person name="Hibbett D.S."/>
            <person name="Martin F."/>
            <person name="Nordberg H.P."/>
            <person name="Cantor M.N."/>
            <person name="Hua S.X."/>
        </authorList>
    </citation>
    <scope>NUCLEOTIDE SEQUENCE [LARGE SCALE GENOMIC DNA]</scope>
    <source>
        <strain evidence="1 2">LaAM-08-1</strain>
    </source>
</reference>
<dbReference type="STRING" id="1095629.A0A0C9X335"/>
<dbReference type="AlphaFoldDB" id="A0A0C9X335"/>
<dbReference type="OrthoDB" id="3041422at2759"/>